<evidence type="ECO:0000259" key="7">
    <source>
        <dbReference type="PROSITE" id="PS51005"/>
    </source>
</evidence>
<gene>
    <name evidence="8" type="ORF">ACJRO7_023457</name>
</gene>
<evidence type="ECO:0000256" key="6">
    <source>
        <dbReference type="SAM" id="MobiDB-lite"/>
    </source>
</evidence>
<dbReference type="GO" id="GO:0003677">
    <property type="term" value="F:DNA binding"/>
    <property type="evidence" value="ECO:0007669"/>
    <property type="project" value="UniProtKB-KW"/>
</dbReference>
<keyword evidence="3" id="KW-0238">DNA-binding</keyword>
<dbReference type="Proteomes" id="UP001634007">
    <property type="component" value="Unassembled WGS sequence"/>
</dbReference>
<dbReference type="GO" id="GO:0005634">
    <property type="term" value="C:nucleus"/>
    <property type="evidence" value="ECO:0007669"/>
    <property type="project" value="UniProtKB-SubCell"/>
</dbReference>
<keyword evidence="9" id="KW-1185">Reference proteome</keyword>
<accession>A0ABD3KB98</accession>
<dbReference type="InterPro" id="IPR003441">
    <property type="entry name" value="NAC-dom"/>
</dbReference>
<feature type="compositionally biased region" description="Low complexity" evidence="6">
    <location>
        <begin position="353"/>
        <end position="369"/>
    </location>
</feature>
<feature type="region of interest" description="Disordered" evidence="6">
    <location>
        <begin position="302"/>
        <end position="380"/>
    </location>
</feature>
<evidence type="ECO:0000256" key="3">
    <source>
        <dbReference type="ARBA" id="ARBA00023125"/>
    </source>
</evidence>
<proteinExistence type="predicted"/>
<dbReference type="Gene3D" id="2.170.150.80">
    <property type="entry name" value="NAC domain"/>
    <property type="match status" value="1"/>
</dbReference>
<comment type="subcellular location">
    <subcellularLocation>
        <location evidence="1">Nucleus</location>
    </subcellularLocation>
</comment>
<feature type="domain" description="NAC" evidence="7">
    <location>
        <begin position="1"/>
        <end position="127"/>
    </location>
</feature>
<feature type="compositionally biased region" description="Basic and acidic residues" evidence="6">
    <location>
        <begin position="337"/>
        <end position="346"/>
    </location>
</feature>
<feature type="compositionally biased region" description="Polar residues" evidence="6">
    <location>
        <begin position="312"/>
        <end position="334"/>
    </location>
</feature>
<dbReference type="SUPFAM" id="SSF101941">
    <property type="entry name" value="NAC domain"/>
    <property type="match status" value="1"/>
</dbReference>
<feature type="compositionally biased region" description="Basic and acidic residues" evidence="6">
    <location>
        <begin position="302"/>
        <end position="311"/>
    </location>
</feature>
<evidence type="ECO:0000313" key="9">
    <source>
        <dbReference type="Proteomes" id="UP001634007"/>
    </source>
</evidence>
<dbReference type="PROSITE" id="PS51005">
    <property type="entry name" value="NAC"/>
    <property type="match status" value="1"/>
</dbReference>
<comment type="caution">
    <text evidence="8">The sequence shown here is derived from an EMBL/GenBank/DDBJ whole genome shotgun (WGS) entry which is preliminary data.</text>
</comment>
<evidence type="ECO:0000256" key="4">
    <source>
        <dbReference type="ARBA" id="ARBA00023163"/>
    </source>
</evidence>
<evidence type="ECO:0000313" key="8">
    <source>
        <dbReference type="EMBL" id="KAL3734111.1"/>
    </source>
</evidence>
<organism evidence="8 9">
    <name type="scientific">Eucalyptus globulus</name>
    <name type="common">Tasmanian blue gum</name>
    <dbReference type="NCBI Taxonomy" id="34317"/>
    <lineage>
        <taxon>Eukaryota</taxon>
        <taxon>Viridiplantae</taxon>
        <taxon>Streptophyta</taxon>
        <taxon>Embryophyta</taxon>
        <taxon>Tracheophyta</taxon>
        <taxon>Spermatophyta</taxon>
        <taxon>Magnoliopsida</taxon>
        <taxon>eudicotyledons</taxon>
        <taxon>Gunneridae</taxon>
        <taxon>Pentapetalae</taxon>
        <taxon>rosids</taxon>
        <taxon>malvids</taxon>
        <taxon>Myrtales</taxon>
        <taxon>Myrtaceae</taxon>
        <taxon>Myrtoideae</taxon>
        <taxon>Eucalypteae</taxon>
        <taxon>Eucalyptus</taxon>
    </lineage>
</organism>
<evidence type="ECO:0000256" key="2">
    <source>
        <dbReference type="ARBA" id="ARBA00023015"/>
    </source>
</evidence>
<dbReference type="AlphaFoldDB" id="A0ABD3KB98"/>
<keyword evidence="4" id="KW-0804">Transcription</keyword>
<dbReference type="Pfam" id="PF02365">
    <property type="entry name" value="NAM"/>
    <property type="match status" value="1"/>
</dbReference>
<name>A0ABD3KB98_EUCGL</name>
<sequence length="394" mass="43697">MCPSTEELFTFFFCMPHADFAPANLITDVNPFDCLPQTLLENVWYFMDSMENKGAEGGFWKPRGEPREIFGDASIKGWEATHEFYEVQGPHVEKTDWLMLEYYITTKVSREALPAKDTKSLCKVFCSSSLPPSDSEMPQNVAGTEFLTENFINSLPPDNFNIPTKQQMQVDTTSRNMMQRADSLLLSHPVENLPELDIIDPDDYIALEELEFIDDDVYLGLLDLDIPESPPSDSDDSSCVTMLSDECFNYLDAMLGLVAESGDHVEHKDGGCNFGVSDSSKPDDVVQTAISGLFIEEISSENARDGKEVSRDSSPPLTLDSQSSELLDNSQTPSADGRNETDGRSEKLKRKASSSQSSDGSSSGQAPSPGHGRSTKTDEGFKKLEEKYLCFKPF</sequence>
<evidence type="ECO:0000256" key="5">
    <source>
        <dbReference type="ARBA" id="ARBA00023242"/>
    </source>
</evidence>
<keyword evidence="2" id="KW-0805">Transcription regulation</keyword>
<dbReference type="InterPro" id="IPR036093">
    <property type="entry name" value="NAC_dom_sf"/>
</dbReference>
<reference evidence="8 9" key="1">
    <citation type="submission" date="2024-11" db="EMBL/GenBank/DDBJ databases">
        <title>Chromosome-level genome assembly of Eucalyptus globulus Labill. provides insights into its genome evolution.</title>
        <authorList>
            <person name="Li X."/>
        </authorList>
    </citation>
    <scope>NUCLEOTIDE SEQUENCE [LARGE SCALE GENOMIC DNA]</scope>
    <source>
        <strain evidence="8">CL2024</strain>
        <tissue evidence="8">Fresh tender leaves</tissue>
    </source>
</reference>
<protein>
    <recommendedName>
        <fullName evidence="7">NAC domain-containing protein</fullName>
    </recommendedName>
</protein>
<keyword evidence="5" id="KW-0539">Nucleus</keyword>
<evidence type="ECO:0000256" key="1">
    <source>
        <dbReference type="ARBA" id="ARBA00004123"/>
    </source>
</evidence>
<dbReference type="PANTHER" id="PTHR31989">
    <property type="entry name" value="NAC DOMAIN-CONTAINING PROTEIN 82-RELATED"/>
    <property type="match status" value="1"/>
</dbReference>
<dbReference type="EMBL" id="JBJKBG010000006">
    <property type="protein sequence ID" value="KAL3734111.1"/>
    <property type="molecule type" value="Genomic_DNA"/>
</dbReference>